<dbReference type="NCBIfam" id="TIGR02271">
    <property type="entry name" value="YsnF/AvaK domain"/>
    <property type="match status" value="1"/>
</dbReference>
<protein>
    <submittedName>
        <fullName evidence="2">YsnF/AvaK domain-containing protein</fullName>
    </submittedName>
</protein>
<organism evidence="2 3">
    <name type="scientific">Desulfosporosinus nitroreducens</name>
    <dbReference type="NCBI Taxonomy" id="2018668"/>
    <lineage>
        <taxon>Bacteria</taxon>
        <taxon>Bacillati</taxon>
        <taxon>Bacillota</taxon>
        <taxon>Clostridia</taxon>
        <taxon>Eubacteriales</taxon>
        <taxon>Desulfitobacteriaceae</taxon>
        <taxon>Desulfosporosinus</taxon>
    </lineage>
</organism>
<dbReference type="PANTHER" id="PTHR38463">
    <property type="entry name" value="STRESS RESPONSE PROTEIN YSNF"/>
    <property type="match status" value="1"/>
</dbReference>
<dbReference type="PANTHER" id="PTHR38463:SF1">
    <property type="entry name" value="STRESS RESPONSE PROTEIN YSNF"/>
    <property type="match status" value="1"/>
</dbReference>
<evidence type="ECO:0000313" key="3">
    <source>
        <dbReference type="Proteomes" id="UP001176021"/>
    </source>
</evidence>
<dbReference type="Pfam" id="PF09557">
    <property type="entry name" value="DUF2382"/>
    <property type="match status" value="1"/>
</dbReference>
<keyword evidence="3" id="KW-1185">Reference proteome</keyword>
<dbReference type="InterPro" id="IPR019060">
    <property type="entry name" value="DUF2382"/>
</dbReference>
<name>A0ABT8QVF1_9FIRM</name>
<feature type="domain" description="DUF2382" evidence="1">
    <location>
        <begin position="24"/>
        <end position="129"/>
    </location>
</feature>
<evidence type="ECO:0000313" key="2">
    <source>
        <dbReference type="EMBL" id="MDO0825326.1"/>
    </source>
</evidence>
<dbReference type="EMBL" id="JAMJEV010000024">
    <property type="protein sequence ID" value="MDO0825326.1"/>
    <property type="molecule type" value="Genomic_DNA"/>
</dbReference>
<dbReference type="InterPro" id="IPR052967">
    <property type="entry name" value="Stress_Response_Assoc"/>
</dbReference>
<comment type="caution">
    <text evidence="2">The sequence shown here is derived from an EMBL/GenBank/DDBJ whole genome shotgun (WGS) entry which is preliminary data.</text>
</comment>
<evidence type="ECO:0000259" key="1">
    <source>
        <dbReference type="Pfam" id="PF09557"/>
    </source>
</evidence>
<proteinExistence type="predicted"/>
<accession>A0ABT8QVF1</accession>
<gene>
    <name evidence="2" type="ORF">M8H41_21095</name>
</gene>
<dbReference type="Proteomes" id="UP001176021">
    <property type="component" value="Unassembled WGS sequence"/>
</dbReference>
<reference evidence="2" key="1">
    <citation type="submission" date="2022-05" db="EMBL/GenBank/DDBJ databases">
        <title>Expanded diversity of anoxic marine methylotrophy in a Black Sea sulfate reducing microorganism.</title>
        <authorList>
            <person name="Fischer P.Q."/>
            <person name="Stams A.J.M."/>
            <person name="Villanueva L."/>
            <person name="Sousa D.Z."/>
        </authorList>
    </citation>
    <scope>NUCLEOTIDE SEQUENCE</scope>
    <source>
        <strain evidence="2">P130</strain>
    </source>
</reference>
<sequence>MIGEKDMAMNISVDRESPTIDVTLQLKEEQLVLAKKWLQTGEVKIYRESLTEEKIFTLTVEYEELVIEKKLPVSAAPEQNEPPDVIRIRLSEEQVEFTKRMVSLEDVSIYKQQIEEIQHIEETLKREESAIRIFGSPKVRDDYQN</sequence>
<dbReference type="RefSeq" id="WP_302049942.1">
    <property type="nucleotide sequence ID" value="NZ_JAMJEV010000024.1"/>
</dbReference>